<keyword evidence="2" id="KW-1185">Reference proteome</keyword>
<reference evidence="1" key="1">
    <citation type="submission" date="2023-02" db="EMBL/GenBank/DDBJ databases">
        <title>Georgenia sp.10Sc9-8, isolated from a soil sample collected from the Taklamakan desert.</title>
        <authorList>
            <person name="Liu S."/>
        </authorList>
    </citation>
    <scope>NUCLEOTIDE SEQUENCE</scope>
    <source>
        <strain evidence="1">10Sc9-8</strain>
    </source>
</reference>
<name>A0ABT5TUH0_9MICO</name>
<proteinExistence type="predicted"/>
<dbReference type="InterPro" id="IPR036291">
    <property type="entry name" value="NAD(P)-bd_dom_sf"/>
</dbReference>
<evidence type="ECO:0000313" key="1">
    <source>
        <dbReference type="EMBL" id="MDD9205695.1"/>
    </source>
</evidence>
<dbReference type="Pfam" id="PF13602">
    <property type="entry name" value="ADH_zinc_N_2"/>
    <property type="match status" value="1"/>
</dbReference>
<evidence type="ECO:0000313" key="2">
    <source>
        <dbReference type="Proteomes" id="UP001165561"/>
    </source>
</evidence>
<feature type="non-terminal residue" evidence="1">
    <location>
        <position position="1"/>
    </location>
</feature>
<gene>
    <name evidence="1" type="ORF">PU560_04320</name>
</gene>
<accession>A0ABT5TUH0</accession>
<dbReference type="Gene3D" id="3.90.180.10">
    <property type="entry name" value="Medium-chain alcohol dehydrogenases, catalytic domain"/>
    <property type="match status" value="1"/>
</dbReference>
<dbReference type="Proteomes" id="UP001165561">
    <property type="component" value="Unassembled WGS sequence"/>
</dbReference>
<sequence>VATQVRRFFPDGVDTALELVGTPTLSDTLRATRVHGVVCFTGMLSNEWTVKDFYPIDYLPRGVRLTAYSGEASDLSTDVLQGFLDDVAAGRAVVPLDRAFRLEEIREAHALMESGDAHGKLVVMP</sequence>
<dbReference type="EMBL" id="JARACI010000616">
    <property type="protein sequence ID" value="MDD9205695.1"/>
    <property type="molecule type" value="Genomic_DNA"/>
</dbReference>
<comment type="caution">
    <text evidence="1">The sequence shown here is derived from an EMBL/GenBank/DDBJ whole genome shotgun (WGS) entry which is preliminary data.</text>
</comment>
<protein>
    <submittedName>
        <fullName evidence="1">Zinc-binding dehydrogenase</fullName>
    </submittedName>
</protein>
<dbReference type="Gene3D" id="3.40.50.720">
    <property type="entry name" value="NAD(P)-binding Rossmann-like Domain"/>
    <property type="match status" value="1"/>
</dbReference>
<organism evidence="1 2">
    <name type="scientific">Georgenia halotolerans</name>
    <dbReference type="NCBI Taxonomy" id="3028317"/>
    <lineage>
        <taxon>Bacteria</taxon>
        <taxon>Bacillati</taxon>
        <taxon>Actinomycetota</taxon>
        <taxon>Actinomycetes</taxon>
        <taxon>Micrococcales</taxon>
        <taxon>Bogoriellaceae</taxon>
        <taxon>Georgenia</taxon>
    </lineage>
</organism>
<dbReference type="SUPFAM" id="SSF51735">
    <property type="entry name" value="NAD(P)-binding Rossmann-fold domains"/>
    <property type="match status" value="1"/>
</dbReference>